<keyword evidence="6 12" id="KW-0547">Nucleotide-binding</keyword>
<dbReference type="InterPro" id="IPR024788">
    <property type="entry name" value="Malectin-like_Carb-bd_dom"/>
</dbReference>
<dbReference type="SMART" id="SM00220">
    <property type="entry name" value="S_TKc"/>
    <property type="match status" value="1"/>
</dbReference>
<evidence type="ECO:0000256" key="12">
    <source>
        <dbReference type="PROSITE-ProRule" id="PRU10141"/>
    </source>
</evidence>
<dbReference type="InterPro" id="IPR008271">
    <property type="entry name" value="Ser/Thr_kinase_AS"/>
</dbReference>
<evidence type="ECO:0000256" key="3">
    <source>
        <dbReference type="ARBA" id="ARBA00022679"/>
    </source>
</evidence>
<evidence type="ECO:0000259" key="16">
    <source>
        <dbReference type="PROSITE" id="PS50011"/>
    </source>
</evidence>
<feature type="binding site" evidence="12">
    <location>
        <position position="1343"/>
    </location>
    <ligand>
        <name>ATP</name>
        <dbReference type="ChEBI" id="CHEBI:30616"/>
    </ligand>
</feature>
<dbReference type="Gene3D" id="2.60.120.430">
    <property type="entry name" value="Galactose-binding lectin"/>
    <property type="match status" value="2"/>
</dbReference>
<evidence type="ECO:0000256" key="14">
    <source>
        <dbReference type="SAM" id="MobiDB-lite"/>
    </source>
</evidence>
<keyword evidence="18" id="KW-1185">Reference proteome</keyword>
<feature type="coiled-coil region" evidence="13">
    <location>
        <begin position="428"/>
        <end position="504"/>
    </location>
</feature>
<dbReference type="PROSITE" id="PS00107">
    <property type="entry name" value="PROTEIN_KINASE_ATP"/>
    <property type="match status" value="1"/>
</dbReference>
<organism evidence="17 18">
    <name type="scientific">Vigna unguiculata</name>
    <name type="common">Cowpea</name>
    <dbReference type="NCBI Taxonomy" id="3917"/>
    <lineage>
        <taxon>Eukaryota</taxon>
        <taxon>Viridiplantae</taxon>
        <taxon>Streptophyta</taxon>
        <taxon>Embryophyta</taxon>
        <taxon>Tracheophyta</taxon>
        <taxon>Spermatophyta</taxon>
        <taxon>Magnoliopsida</taxon>
        <taxon>eudicotyledons</taxon>
        <taxon>Gunneridae</taxon>
        <taxon>Pentapetalae</taxon>
        <taxon>rosids</taxon>
        <taxon>fabids</taxon>
        <taxon>Fabales</taxon>
        <taxon>Fabaceae</taxon>
        <taxon>Papilionoideae</taxon>
        <taxon>50 kb inversion clade</taxon>
        <taxon>NPAAA clade</taxon>
        <taxon>indigoferoid/millettioid clade</taxon>
        <taxon>Phaseoleae</taxon>
        <taxon>Vigna</taxon>
    </lineage>
</organism>
<evidence type="ECO:0000313" key="17">
    <source>
        <dbReference type="EMBL" id="QCD77369.1"/>
    </source>
</evidence>
<dbReference type="InterPro" id="IPR001245">
    <property type="entry name" value="Ser-Thr/Tyr_kinase_cat_dom"/>
</dbReference>
<feature type="compositionally biased region" description="Basic and acidic residues" evidence="14">
    <location>
        <begin position="1633"/>
        <end position="1643"/>
    </location>
</feature>
<reference evidence="17 18" key="1">
    <citation type="submission" date="2019-04" db="EMBL/GenBank/DDBJ databases">
        <title>An improved genome assembly and genetic linkage map for asparagus bean, Vigna unguiculata ssp. sesquipedialis.</title>
        <authorList>
            <person name="Xia Q."/>
            <person name="Zhang R."/>
            <person name="Dong Y."/>
        </authorList>
    </citation>
    <scope>NUCLEOTIDE SEQUENCE [LARGE SCALE GENOMIC DNA]</scope>
    <source>
        <tissue evidence="17">Leaf</tissue>
    </source>
</reference>
<evidence type="ECO:0000256" key="5">
    <source>
        <dbReference type="ARBA" id="ARBA00022729"/>
    </source>
</evidence>
<keyword evidence="9 15" id="KW-1133">Transmembrane helix</keyword>
<keyword evidence="3" id="KW-0808">Transferase</keyword>
<feature type="region of interest" description="Disordered" evidence="14">
    <location>
        <begin position="314"/>
        <end position="333"/>
    </location>
</feature>
<keyword evidence="13" id="KW-0175">Coiled coil</keyword>
<keyword evidence="11" id="KW-0325">Glycoprotein</keyword>
<dbReference type="InterPro" id="IPR011009">
    <property type="entry name" value="Kinase-like_dom_sf"/>
</dbReference>
<evidence type="ECO:0000256" key="1">
    <source>
        <dbReference type="ARBA" id="ARBA00004167"/>
    </source>
</evidence>
<dbReference type="FunFam" id="1.10.510.10:FF:000058">
    <property type="entry name" value="Receptor-like protein kinase FERONIA"/>
    <property type="match status" value="1"/>
</dbReference>
<dbReference type="CDD" id="cd14066">
    <property type="entry name" value="STKc_IRAK"/>
    <property type="match status" value="1"/>
</dbReference>
<keyword evidence="10 15" id="KW-0472">Membrane</keyword>
<dbReference type="InterPro" id="IPR037490">
    <property type="entry name" value="WAP"/>
</dbReference>
<evidence type="ECO:0000256" key="15">
    <source>
        <dbReference type="SAM" id="Phobius"/>
    </source>
</evidence>
<dbReference type="EMBL" id="CP039345">
    <property type="protein sequence ID" value="QCD77369.1"/>
    <property type="molecule type" value="Genomic_DNA"/>
</dbReference>
<dbReference type="PANTHER" id="PTHR33883:SF10">
    <property type="entry name" value="WPP DOMAIN-ASSOCIATED PROTEIN"/>
    <property type="match status" value="1"/>
</dbReference>
<dbReference type="SUPFAM" id="SSF56112">
    <property type="entry name" value="Protein kinase-like (PK-like)"/>
    <property type="match status" value="1"/>
</dbReference>
<dbReference type="InterPro" id="IPR000719">
    <property type="entry name" value="Prot_kinase_dom"/>
</dbReference>
<evidence type="ECO:0000256" key="10">
    <source>
        <dbReference type="ARBA" id="ARBA00023136"/>
    </source>
</evidence>
<dbReference type="Gene3D" id="1.10.510.10">
    <property type="entry name" value="Transferase(Phosphotransferase) domain 1"/>
    <property type="match status" value="1"/>
</dbReference>
<feature type="compositionally biased region" description="Polar residues" evidence="14">
    <location>
        <begin position="1602"/>
        <end position="1612"/>
    </location>
</feature>
<feature type="transmembrane region" description="Helical" evidence="15">
    <location>
        <begin position="1221"/>
        <end position="1247"/>
    </location>
</feature>
<dbReference type="Pfam" id="PF07714">
    <property type="entry name" value="PK_Tyr_Ser-Thr"/>
    <property type="match status" value="1"/>
</dbReference>
<comment type="subcellular location">
    <subcellularLocation>
        <location evidence="1">Membrane</location>
        <topology evidence="1">Single-pass membrane protein</topology>
    </subcellularLocation>
</comment>
<name>A0A4D6KQI3_VIGUN</name>
<dbReference type="Proteomes" id="UP000501690">
    <property type="component" value="Linkage Group LG1"/>
</dbReference>
<dbReference type="FunFam" id="2.60.120.430:FF:000003">
    <property type="entry name" value="FERONIA receptor-like kinase"/>
    <property type="match status" value="1"/>
</dbReference>
<keyword evidence="2" id="KW-0723">Serine/threonine-protein kinase</keyword>
<dbReference type="Pfam" id="PF12819">
    <property type="entry name" value="Malectin_like"/>
    <property type="match status" value="1"/>
</dbReference>
<accession>A0A4D6KQI3</accession>
<feature type="region of interest" description="Disordered" evidence="14">
    <location>
        <begin position="1600"/>
        <end position="1643"/>
    </location>
</feature>
<dbReference type="InterPro" id="IPR017441">
    <property type="entry name" value="Protein_kinase_ATP_BS"/>
</dbReference>
<evidence type="ECO:0000256" key="11">
    <source>
        <dbReference type="ARBA" id="ARBA00023180"/>
    </source>
</evidence>
<evidence type="ECO:0000256" key="13">
    <source>
        <dbReference type="SAM" id="Coils"/>
    </source>
</evidence>
<evidence type="ECO:0000256" key="4">
    <source>
        <dbReference type="ARBA" id="ARBA00022692"/>
    </source>
</evidence>
<dbReference type="GO" id="GO:0016020">
    <property type="term" value="C:membrane"/>
    <property type="evidence" value="ECO:0007669"/>
    <property type="project" value="UniProtKB-SubCell"/>
</dbReference>
<protein>
    <submittedName>
        <fullName evidence="17">Interleukin-1 receptor-associated kinase 4</fullName>
    </submittedName>
</protein>
<evidence type="ECO:0000256" key="7">
    <source>
        <dbReference type="ARBA" id="ARBA00022777"/>
    </source>
</evidence>
<evidence type="ECO:0000256" key="2">
    <source>
        <dbReference type="ARBA" id="ARBA00022527"/>
    </source>
</evidence>
<feature type="compositionally biased region" description="Basic and acidic residues" evidence="14">
    <location>
        <begin position="322"/>
        <end position="333"/>
    </location>
</feature>
<sequence length="1643" mass="185012">MKGGENIYDYGKERIYDNGKEDENVDDHTGIVEEMDSFLEDLDERLIISRMVSDSVIKGMVNAVEEQAAERITEKELEVIGLKKVLHGLHVGSGETKTFCSSLHHHESHEAAAHQFPDNLVEPDRYVMSVDSLQIAVHEDLSQLKKEINKIKGASPIRTICSGSDLVGLSGILQENMAEKWICVDNKALENLKDAVDSVRMKVTDRLSKASLSEWQQEQDFQSEIERMVISNGIWGLQQEFEQKLWDLSDSESRNCFNQYKEISSLREELDSIFKTLSVSETGHLLSHGSLENAEEWCHNKKVDHFHVKLSTDDLSPSAMEENGKQESKINKPENLDSASLKHMSKEDLIAYITKMRRNHESQVQEKTEENFRLRRELLKERGSSFPLKKDKEFELLKKKIPDAIAKLNEILDGSEKVHQFSENIECLSSLKDRLDFLESENHQLKETLSDKKREFRSLSSQVSAAEEKLSQEQVVEKKLLQTIQKLEDDIEDAHSQVSVIQDVYKCLFEGIVSEFRCFSEELHLKSSFMQEMYEVLLQEASHSAQASSGLGIEEAEMESTMMQGLLDINHIIFKETLVNADEALKLEVSEKEKLKYEVLTIKSVVEEKEKLNKGAADALVQEKQKVQFTSEQLDSLRAQIAQQHKLIEEKSEELDVTNGNLVAALKEIKQYDEQMHQLHKNLEQRTNKLREIEEERRVHFALTQKQQEALNLFEAKERETRKQMESTINLMHKLLTMITDFEARVNKDISRNHLRLENIRSEFHWINNQANVLKTMGLVYKQRLETRSSDLAKAETEVDLLGDEVDTLLRLLEKIYIALDHYSPILQHYPGIIEILELCIATPCIALLPFQVQICELLFLFVEDSLCSAKAGVSVTVNTVDAQTKSILLNCGSNSSLNVDGRRWLGDLATDNNVTLSTPSVVANTSTLSGSSIYDPLYKTARIFTVPLNYTIKDVKGNYFVRFHFYPFAIDNFNVNESSFGVVVNGLKLLSEFDVPGKISHKNMNLLNSGRNATSFFLVKEYILTVNGDMLVIEFVPASSSFGFINAIEIVPVVGELFAGSVSKVGGGNFNLSGHGMETMYRLNVGGPEVQSNEDRDLWRTWEVDSGYMIIENAGSGIKNSSNITYSSVNDTSVAPLLVYETARAMSNTEVLDKRFNMSWKFEVDPDFDYLIRLHFSAGAAGTDALLNGLEVFKLSRNGNLARVERFDIGGNPGSKSKAMVVWVGVGAGVALLAIVALIVLVFCFCKSRKKESSDTKNNPQGWRPLFLYGGAAVNNSVGGKGSAGTQKLYGSVASVRVGKRFTLAEINAATNNFDDSLVIGVGGFGKVYKGEIEDGVLAAIKRANPQSEQGLAEFETEIEMLSKLRHRHLVSLIGFCEENNEMILVYEYMANGTLRSHLFGSDLPPLPWKQRLEVCIGAARGLHYLHTGADRGIIHRDVKTTNILLDENFVAKMADFGLSKDGPAFEHTHVSTAVKGSFGYLDPEYFRRQQLTEKSDVYSFGVVLFEVVCARAVINPTLPKDQINLAEWAMRWQRQRSLDTIIDPHLRGNYCPESLSKFGEIAEKCLADDGKSRPTMGEVLWHLEYVLQLHEAWLNRDTTESSFSGSNNSLRGPKDEGLEMVQESSSQDEVGFDHKHKAESD</sequence>
<evidence type="ECO:0000256" key="9">
    <source>
        <dbReference type="ARBA" id="ARBA00022989"/>
    </source>
</evidence>
<feature type="domain" description="Protein kinase" evidence="16">
    <location>
        <begin position="1315"/>
        <end position="1587"/>
    </location>
</feature>
<proteinExistence type="predicted"/>
<evidence type="ECO:0000313" key="18">
    <source>
        <dbReference type="Proteomes" id="UP000501690"/>
    </source>
</evidence>
<keyword evidence="7 17" id="KW-0418">Kinase</keyword>
<feature type="coiled-coil region" evidence="13">
    <location>
        <begin position="620"/>
        <end position="696"/>
    </location>
</feature>
<dbReference type="PANTHER" id="PTHR33883">
    <property type="entry name" value="WPP DOMAIN-ASSOCIATED PROTEIN"/>
    <property type="match status" value="1"/>
</dbReference>
<gene>
    <name evidence="17" type="ORF">DEO72_LG1g992</name>
</gene>
<dbReference type="Gene3D" id="3.30.200.20">
    <property type="entry name" value="Phosphorylase Kinase, domain 1"/>
    <property type="match status" value="1"/>
</dbReference>
<keyword evidence="17" id="KW-0675">Receptor</keyword>
<keyword evidence="4 15" id="KW-0812">Transmembrane</keyword>
<dbReference type="PROSITE" id="PS50011">
    <property type="entry name" value="PROTEIN_KINASE_DOM"/>
    <property type="match status" value="1"/>
</dbReference>
<evidence type="ECO:0000256" key="8">
    <source>
        <dbReference type="ARBA" id="ARBA00022840"/>
    </source>
</evidence>
<evidence type="ECO:0000256" key="6">
    <source>
        <dbReference type="ARBA" id="ARBA00022741"/>
    </source>
</evidence>
<dbReference type="GO" id="GO:0004674">
    <property type="term" value="F:protein serine/threonine kinase activity"/>
    <property type="evidence" value="ECO:0007669"/>
    <property type="project" value="UniProtKB-KW"/>
</dbReference>
<dbReference type="GO" id="GO:0005524">
    <property type="term" value="F:ATP binding"/>
    <property type="evidence" value="ECO:0007669"/>
    <property type="project" value="UniProtKB-UniRule"/>
</dbReference>
<keyword evidence="5" id="KW-0732">Signal</keyword>
<dbReference type="PROSITE" id="PS00108">
    <property type="entry name" value="PROTEIN_KINASE_ST"/>
    <property type="match status" value="1"/>
</dbReference>
<keyword evidence="8 12" id="KW-0067">ATP-binding</keyword>
<dbReference type="FunFam" id="3.30.200.20:FF:000039">
    <property type="entry name" value="receptor-like protein kinase FERONIA"/>
    <property type="match status" value="1"/>
</dbReference>